<gene>
    <name evidence="3" type="ORF">EZV62_016899</name>
</gene>
<feature type="compositionally biased region" description="Polar residues" evidence="2">
    <location>
        <begin position="591"/>
        <end position="627"/>
    </location>
</feature>
<dbReference type="PANTHER" id="PTHR34121:SF5">
    <property type="entry name" value="CENTROSOMAL PROTEIN OF 135 KDA-LIKE PROTEIN"/>
    <property type="match status" value="1"/>
</dbReference>
<evidence type="ECO:0000256" key="1">
    <source>
        <dbReference type="SAM" id="Coils"/>
    </source>
</evidence>
<feature type="region of interest" description="Disordered" evidence="2">
    <location>
        <begin position="244"/>
        <end position="264"/>
    </location>
</feature>
<proteinExistence type="predicted"/>
<sequence length="672" mass="76247">MSWLRTAVNRAVEVGGRNNLTRFRSYADSVVQNAGNAVAERAKFIQDRIGSRNLKSFKQTVKRLEDVSVSCRGIERVQLLRRWLVALKEIERLYETSLDNSENNSESQLNPDESKDSPKKPTLVYYVDPDFGDEPMNFRVVFLHSQALEGITLSMILEAPNEEEVLLLLEIFGLCLAGGKEVHKAVMSSIQDLAKAFSNYQDEVLIKREELLQYAQSAIAGLKINADLLRIDAEASSLMDKLDKVKPIHQPSNEDDKSPKETTAASVEDLKVALEQTCICSKLEELLLKKKSLSNGDSPELHTEKVDKLKVLTESLVNSTSQDEKRILDHRSQEEDAVNFRLAKSNEVVQLEKELTGEIQELEKQKDDLEAELKKVSTSLNATRARLRNAKEEREQFDEASNQILLHLKSKEEDLSRSIASYKTEAGVVDTWINFLEDTWVLQTTYSEKKDKQINGDLEKYGDQFVSLVIHLLSAYKEDLGNSILSIKKVVDKLHSSEGSEGTTPRIDMESPKVILLRKSIEEEYLNLEAKFVTTISIVDTLQSQFYAQNDGIYRKENEKAKELFDALDKIKEDFKSIERPILEVEILTRKSQSPTRNELDKNSSPTARQFSQTPEQKQENTDSSSIKEVPHAKPNLERLDSKSVRDSRESSTEEIIDWECDLPTEDVKTGG</sequence>
<feature type="compositionally biased region" description="Acidic residues" evidence="2">
    <location>
        <begin position="653"/>
        <end position="665"/>
    </location>
</feature>
<accession>A0A5C7HPX2</accession>
<dbReference type="AlphaFoldDB" id="A0A5C7HPX2"/>
<protein>
    <submittedName>
        <fullName evidence="3">Uncharacterized protein</fullName>
    </submittedName>
</protein>
<feature type="compositionally biased region" description="Basic and acidic residues" evidence="2">
    <location>
        <begin position="244"/>
        <end position="260"/>
    </location>
</feature>
<dbReference type="PANTHER" id="PTHR34121">
    <property type="entry name" value="MYOSIN-11"/>
    <property type="match status" value="1"/>
</dbReference>
<reference evidence="4" key="1">
    <citation type="journal article" date="2019" name="Gigascience">
        <title>De novo genome assembly of the endangered Acer yangbiense, a plant species with extremely small populations endemic to Yunnan Province, China.</title>
        <authorList>
            <person name="Yang J."/>
            <person name="Wariss H.M."/>
            <person name="Tao L."/>
            <person name="Zhang R."/>
            <person name="Yun Q."/>
            <person name="Hollingsworth P."/>
            <person name="Dao Z."/>
            <person name="Luo G."/>
            <person name="Guo H."/>
            <person name="Ma Y."/>
            <person name="Sun W."/>
        </authorList>
    </citation>
    <scope>NUCLEOTIDE SEQUENCE [LARGE SCALE GENOMIC DNA]</scope>
    <source>
        <strain evidence="4">cv. Malutang</strain>
    </source>
</reference>
<name>A0A5C7HPX2_9ROSI</name>
<keyword evidence="4" id="KW-1185">Reference proteome</keyword>
<feature type="compositionally biased region" description="Polar residues" evidence="2">
    <location>
        <begin position="99"/>
        <end position="111"/>
    </location>
</feature>
<evidence type="ECO:0000256" key="2">
    <source>
        <dbReference type="SAM" id="MobiDB-lite"/>
    </source>
</evidence>
<organism evidence="3 4">
    <name type="scientific">Acer yangbiense</name>
    <dbReference type="NCBI Taxonomy" id="1000413"/>
    <lineage>
        <taxon>Eukaryota</taxon>
        <taxon>Viridiplantae</taxon>
        <taxon>Streptophyta</taxon>
        <taxon>Embryophyta</taxon>
        <taxon>Tracheophyta</taxon>
        <taxon>Spermatophyta</taxon>
        <taxon>Magnoliopsida</taxon>
        <taxon>eudicotyledons</taxon>
        <taxon>Gunneridae</taxon>
        <taxon>Pentapetalae</taxon>
        <taxon>rosids</taxon>
        <taxon>malvids</taxon>
        <taxon>Sapindales</taxon>
        <taxon>Sapindaceae</taxon>
        <taxon>Hippocastanoideae</taxon>
        <taxon>Acereae</taxon>
        <taxon>Acer</taxon>
    </lineage>
</organism>
<feature type="compositionally biased region" description="Basic and acidic residues" evidence="2">
    <location>
        <begin position="629"/>
        <end position="652"/>
    </location>
</feature>
<keyword evidence="1" id="KW-0175">Coiled coil</keyword>
<dbReference type="EMBL" id="VAHF01000007">
    <property type="protein sequence ID" value="TXG59070.1"/>
    <property type="molecule type" value="Genomic_DNA"/>
</dbReference>
<feature type="region of interest" description="Disordered" evidence="2">
    <location>
        <begin position="99"/>
        <end position="121"/>
    </location>
</feature>
<comment type="caution">
    <text evidence="3">The sequence shown here is derived from an EMBL/GenBank/DDBJ whole genome shotgun (WGS) entry which is preliminary data.</text>
</comment>
<dbReference type="Proteomes" id="UP000323000">
    <property type="component" value="Chromosome 7"/>
</dbReference>
<evidence type="ECO:0000313" key="4">
    <source>
        <dbReference type="Proteomes" id="UP000323000"/>
    </source>
</evidence>
<feature type="region of interest" description="Disordered" evidence="2">
    <location>
        <begin position="591"/>
        <end position="672"/>
    </location>
</feature>
<feature type="coiled-coil region" evidence="1">
    <location>
        <begin position="345"/>
        <end position="400"/>
    </location>
</feature>
<dbReference type="OrthoDB" id="2019255at2759"/>
<evidence type="ECO:0000313" key="3">
    <source>
        <dbReference type="EMBL" id="TXG59070.1"/>
    </source>
</evidence>